<dbReference type="InterPro" id="IPR050490">
    <property type="entry name" value="Bact_solute-bd_prot1"/>
</dbReference>
<gene>
    <name evidence="5" type="ORF">HNR13_003625</name>
</gene>
<dbReference type="InterPro" id="IPR006311">
    <property type="entry name" value="TAT_signal"/>
</dbReference>
<evidence type="ECO:0000256" key="4">
    <source>
        <dbReference type="SAM" id="SignalP"/>
    </source>
</evidence>
<keyword evidence="5" id="KW-0762">Sugar transport</keyword>
<comment type="caution">
    <text evidence="5">The sequence shown here is derived from an EMBL/GenBank/DDBJ whole genome shotgun (WGS) entry which is preliminary data.</text>
</comment>
<organism evidence="5 6">
    <name type="scientific">Leifsonia shinshuensis</name>
    <dbReference type="NCBI Taxonomy" id="150026"/>
    <lineage>
        <taxon>Bacteria</taxon>
        <taxon>Bacillati</taxon>
        <taxon>Actinomycetota</taxon>
        <taxon>Actinomycetes</taxon>
        <taxon>Micrococcales</taxon>
        <taxon>Microbacteriaceae</taxon>
        <taxon>Leifsonia</taxon>
    </lineage>
</organism>
<evidence type="ECO:0000313" key="6">
    <source>
        <dbReference type="Proteomes" id="UP000578352"/>
    </source>
</evidence>
<keyword evidence="3 4" id="KW-0732">Signal</keyword>
<evidence type="ECO:0000256" key="2">
    <source>
        <dbReference type="ARBA" id="ARBA00022448"/>
    </source>
</evidence>
<dbReference type="AlphaFoldDB" id="A0A853CXT3"/>
<dbReference type="Gene3D" id="3.40.190.10">
    <property type="entry name" value="Periplasmic binding protein-like II"/>
    <property type="match status" value="2"/>
</dbReference>
<dbReference type="InterPro" id="IPR006059">
    <property type="entry name" value="SBP"/>
</dbReference>
<evidence type="ECO:0000256" key="1">
    <source>
        <dbReference type="ARBA" id="ARBA00008520"/>
    </source>
</evidence>
<dbReference type="Pfam" id="PF01547">
    <property type="entry name" value="SBP_bac_1"/>
    <property type="match status" value="1"/>
</dbReference>
<dbReference type="PANTHER" id="PTHR43649">
    <property type="entry name" value="ARABINOSE-BINDING PROTEIN-RELATED"/>
    <property type="match status" value="1"/>
</dbReference>
<reference evidence="5 6" key="1">
    <citation type="submission" date="2020-07" db="EMBL/GenBank/DDBJ databases">
        <title>Sequencing the genomes of 1000 actinobacteria strains.</title>
        <authorList>
            <person name="Klenk H.-P."/>
        </authorList>
    </citation>
    <scope>NUCLEOTIDE SEQUENCE [LARGE SCALE GENOMIC DNA]</scope>
    <source>
        <strain evidence="5 6">DSM 15165</strain>
    </source>
</reference>
<keyword evidence="2" id="KW-0813">Transport</keyword>
<sequence length="433" mass="45727">MRITPPRRRRALAGVGLAAVAALALTACSVTGAGSGGGGQGDGTGTINALFMKQAGYSESDIGAMIKDFEAKNPKITVKPTFVAYEALHDKIVTSAPAGTYDVVHLDVIWPAEFASKGIITDVTKNFPSSWKSDMLGGALSSAEYKGKYYGVPWGPSTKLFFYNKDMLAKVGAGPDDVKTWDGVLAVAKKLKDAGIVQYPISWSWSQAEALVCDYAELLGAFGGQFTDSSGKLAINKGAGVQALEFMKKSLDEGLTDPASTTFLEDDTDKSMAAGKTAMELNWESTFRDQNDPSISKVVGQVAVTVPPAGPGGDNPGVNGSMALAIGSKSTHQAAAWKFIEYMTSEAVQDKYVTSSMTNWKASYDKPDITKTNPEVFAAAGKAYDSMILRPPVANYNTVSQALQVELQNALLGKKNPQQALDDAVAAANASLK</sequence>
<dbReference type="PROSITE" id="PS51257">
    <property type="entry name" value="PROKAR_LIPOPROTEIN"/>
    <property type="match status" value="1"/>
</dbReference>
<comment type="similarity">
    <text evidence="1">Belongs to the bacterial solute-binding protein 1 family.</text>
</comment>
<dbReference type="PROSITE" id="PS51318">
    <property type="entry name" value="TAT"/>
    <property type="match status" value="1"/>
</dbReference>
<name>A0A853CXT3_9MICO</name>
<feature type="chain" id="PRO_5033038557" evidence="4">
    <location>
        <begin position="33"/>
        <end position="433"/>
    </location>
</feature>
<proteinExistence type="inferred from homology"/>
<feature type="signal peptide" evidence="4">
    <location>
        <begin position="1"/>
        <end position="32"/>
    </location>
</feature>
<dbReference type="RefSeq" id="WP_179608014.1">
    <property type="nucleotide sequence ID" value="NZ_BAABEH010000001.1"/>
</dbReference>
<evidence type="ECO:0000256" key="3">
    <source>
        <dbReference type="ARBA" id="ARBA00022729"/>
    </source>
</evidence>
<dbReference type="Proteomes" id="UP000578352">
    <property type="component" value="Unassembled WGS sequence"/>
</dbReference>
<dbReference type="SUPFAM" id="SSF53850">
    <property type="entry name" value="Periplasmic binding protein-like II"/>
    <property type="match status" value="1"/>
</dbReference>
<dbReference type="EMBL" id="JACCFL010000001">
    <property type="protein sequence ID" value="NYJ25338.1"/>
    <property type="molecule type" value="Genomic_DNA"/>
</dbReference>
<evidence type="ECO:0000313" key="5">
    <source>
        <dbReference type="EMBL" id="NYJ25338.1"/>
    </source>
</evidence>
<accession>A0A853CXT3</accession>
<protein>
    <submittedName>
        <fullName evidence="5">Multiple sugar transport system substrate-binding protein</fullName>
    </submittedName>
</protein>
<dbReference type="PANTHER" id="PTHR43649:SF34">
    <property type="entry name" value="ABC TRANSPORTER PERIPLASMIC-BINDING PROTEIN YCJN-RELATED"/>
    <property type="match status" value="1"/>
</dbReference>